<name>A0A815C0L7_9BILA</name>
<comment type="caution">
    <text evidence="1">The sequence shown here is derived from an EMBL/GenBank/DDBJ whole genome shotgun (WGS) entry which is preliminary data.</text>
</comment>
<protein>
    <submittedName>
        <fullName evidence="1">Uncharacterized protein</fullName>
    </submittedName>
</protein>
<dbReference type="EMBL" id="CAJNOG010000511">
    <property type="protein sequence ID" value="CAF1277189.1"/>
    <property type="molecule type" value="Genomic_DNA"/>
</dbReference>
<organism evidence="1 2">
    <name type="scientific">Adineta steineri</name>
    <dbReference type="NCBI Taxonomy" id="433720"/>
    <lineage>
        <taxon>Eukaryota</taxon>
        <taxon>Metazoa</taxon>
        <taxon>Spiralia</taxon>
        <taxon>Gnathifera</taxon>
        <taxon>Rotifera</taxon>
        <taxon>Eurotatoria</taxon>
        <taxon>Bdelloidea</taxon>
        <taxon>Adinetida</taxon>
        <taxon>Adinetidae</taxon>
        <taxon>Adineta</taxon>
    </lineage>
</organism>
<reference evidence="1" key="1">
    <citation type="submission" date="2021-02" db="EMBL/GenBank/DDBJ databases">
        <authorList>
            <person name="Nowell W R."/>
        </authorList>
    </citation>
    <scope>NUCLEOTIDE SEQUENCE</scope>
</reference>
<sequence>MCNFSTKYSPDQVISLYMKNIIIPIGIFRNLKSLSMIYQIEQKDECLQLINEISNLSQLINIKLSLARHTDVPWIGQRMVDIALCHSSIERIILLNSSSVQFYSKRRNSRFNSNFPYQKVFVPDEPFAGKSDSFTLRFENKTIPLEITKQYDVRHLTLQFNSWRLQSLVQLLSVMPSLIILNVKGRSCCNDVYGWLYIGVWDEMLQKLKALEGVNIDICLSIPFRLREKFAVKFNEHAAEKFQTCKRINLKAERRTKDPGNGCVQISASYNMN</sequence>
<evidence type="ECO:0000313" key="2">
    <source>
        <dbReference type="Proteomes" id="UP000663845"/>
    </source>
</evidence>
<proteinExistence type="predicted"/>
<dbReference type="AlphaFoldDB" id="A0A815C0L7"/>
<gene>
    <name evidence="1" type="ORF">JYZ213_LOCUS31023</name>
</gene>
<dbReference type="Proteomes" id="UP000663845">
    <property type="component" value="Unassembled WGS sequence"/>
</dbReference>
<evidence type="ECO:0000313" key="1">
    <source>
        <dbReference type="EMBL" id="CAF1277189.1"/>
    </source>
</evidence>
<accession>A0A815C0L7</accession>